<name>A0A086JVM4_TOXGO</name>
<feature type="compositionally biased region" description="Basic and acidic residues" evidence="1">
    <location>
        <begin position="673"/>
        <end position="683"/>
    </location>
</feature>
<feature type="region of interest" description="Disordered" evidence="1">
    <location>
        <begin position="673"/>
        <end position="728"/>
    </location>
</feature>
<feature type="region of interest" description="Disordered" evidence="1">
    <location>
        <begin position="875"/>
        <end position="920"/>
    </location>
</feature>
<feature type="compositionally biased region" description="Low complexity" evidence="1">
    <location>
        <begin position="687"/>
        <end position="702"/>
    </location>
</feature>
<feature type="region of interest" description="Disordered" evidence="1">
    <location>
        <begin position="527"/>
        <end position="594"/>
    </location>
</feature>
<dbReference type="EMBL" id="AEYI02001540">
    <property type="protein sequence ID" value="KFG36192.1"/>
    <property type="molecule type" value="Genomic_DNA"/>
</dbReference>
<evidence type="ECO:0000313" key="3">
    <source>
        <dbReference type="Proteomes" id="UP000028828"/>
    </source>
</evidence>
<feature type="compositionally biased region" description="Basic and acidic residues" evidence="1">
    <location>
        <begin position="188"/>
        <end position="200"/>
    </location>
</feature>
<dbReference type="VEuPathDB" id="ToxoDB:TGP89_222240"/>
<feature type="compositionally biased region" description="Basic and acidic residues" evidence="1">
    <location>
        <begin position="570"/>
        <end position="594"/>
    </location>
</feature>
<accession>A0A086JVM4</accession>
<dbReference type="Proteomes" id="UP000028828">
    <property type="component" value="Unassembled WGS sequence"/>
</dbReference>
<reference evidence="2 3" key="1">
    <citation type="submission" date="2014-03" db="EMBL/GenBank/DDBJ databases">
        <authorList>
            <person name="Sibley D."/>
            <person name="Venepally P."/>
            <person name="Karamycheva S."/>
            <person name="Hadjithomas M."/>
            <person name="Khan A."/>
            <person name="Brunk B."/>
            <person name="Roos D."/>
            <person name="Caler E."/>
            <person name="Lorenzi H."/>
        </authorList>
    </citation>
    <scope>NUCLEOTIDE SEQUENCE [LARGE SCALE GENOMIC DNA]</scope>
    <source>
        <strain evidence="3">p89</strain>
    </source>
</reference>
<organism evidence="2 3">
    <name type="scientific">Toxoplasma gondii p89</name>
    <dbReference type="NCBI Taxonomy" id="943119"/>
    <lineage>
        <taxon>Eukaryota</taxon>
        <taxon>Sar</taxon>
        <taxon>Alveolata</taxon>
        <taxon>Apicomplexa</taxon>
        <taxon>Conoidasida</taxon>
        <taxon>Coccidia</taxon>
        <taxon>Eucoccidiorida</taxon>
        <taxon>Eimeriorina</taxon>
        <taxon>Sarcocystidae</taxon>
        <taxon>Toxoplasma</taxon>
    </lineage>
</organism>
<dbReference type="AlphaFoldDB" id="A0A086JVM4"/>
<protein>
    <submittedName>
        <fullName evidence="2">Uncharacterized protein</fullName>
    </submittedName>
</protein>
<sequence length="1023" mass="107858">MYPFRVSASEQKGVTLHSSHALGGVEPTTISDSSSPGRFSFPSQVDVYQASPACRSVGGAPALSLASLSSEASSRQAETQHPDELNPPSFSLTGGSAVSLSETSTLKGIDTLKGDIFRRFRLPRDEDDVDSEALCGDLREGPGFSPSQLLGEPRSPRQDREMDDDDIRPPQRLNASEELLRFSSWPTGRREGDESVPREMVEDDVEDSSPLSCTAASRLSAASSLATASSASPELPRPGDAEPASTQSLECGAKKFGTGTGRGRKRAALRDESWRNGNACEGGKPDVDAGIETLSRLLAKKCRLNSSSRETEPDFLGFKPIAGTSSVLGSPLCGSAVAAVTNSGGREEGTLPGMQAGVFERILGSVSSELFGTGVSKPLEPNAPDVLTPSGSEWPGDTNQGPEDRPAGTKDAQMSQDGDLDRRPKAELPAALDEEPNFFSACKGSGDLTEEMGKSEPFRDFYRRRKSSCSTSFSADPASPIERSGSRPFLASSSISCRLSSCSFSASLHSGADRAHALRLPVNSTELERVSERKRRFSQPVDAGEASPVSPRALSGQCRRGMDLSGADDLPEHGGDAGSRDEREDRGRRPGRLYHCERRPLPTEKQKRMRMQELLAITRSPPSRIAASPPAFSDPTRPERGAAAVYRSVDLGALRTRTWTPPMCLTAVSERCPERWSRADPEGRSGSSRAVQVGRASRVSVASRRRREEERDLGSVSEAASPQVESHDSRYVVTVEDSEQFLPPFASSLGRGQSGSVYSFSSFSVTSSCLSDSSSILSGETFAPGLAPSSAGSGSGEGCASFASFGFSEGSGPGWLSGAGLSSPTWTGITGSTNASPPVSPNLLASSLTLPLGMATAPPPPTFCAAHLDAASTPSGAPRNFELDGAPESGTEGGSSRRTSPCHVARASSAQAPRGALRVSSFSPSSSPSFATAFSASLQTTGVRRPLLVTRGAPDVSGGRANCIDTAGCGLPVESAPASFARRMRPRFCETDDSGDSRTPGQTEARVIDYVAANRLLREAQFE</sequence>
<comment type="caution">
    <text evidence="2">The sequence shown here is derived from an EMBL/GenBank/DDBJ whole genome shotgun (WGS) entry which is preliminary data.</text>
</comment>
<proteinExistence type="predicted"/>
<gene>
    <name evidence="2" type="ORF">TGP89_222240</name>
</gene>
<feature type="compositionally biased region" description="Polar residues" evidence="1">
    <location>
        <begin position="28"/>
        <end position="37"/>
    </location>
</feature>
<dbReference type="OrthoDB" id="10380544at2759"/>
<feature type="region of interest" description="Disordered" evidence="1">
    <location>
        <begin position="133"/>
        <end position="270"/>
    </location>
</feature>
<evidence type="ECO:0000313" key="2">
    <source>
        <dbReference type="EMBL" id="KFG36192.1"/>
    </source>
</evidence>
<feature type="region of interest" description="Disordered" evidence="1">
    <location>
        <begin position="17"/>
        <end position="37"/>
    </location>
</feature>
<feature type="region of interest" description="Disordered" evidence="1">
    <location>
        <begin position="374"/>
        <end position="422"/>
    </location>
</feature>
<feature type="compositionally biased region" description="Low complexity" evidence="1">
    <location>
        <begin position="887"/>
        <end position="901"/>
    </location>
</feature>
<evidence type="ECO:0000256" key="1">
    <source>
        <dbReference type="SAM" id="MobiDB-lite"/>
    </source>
</evidence>
<feature type="region of interest" description="Disordered" evidence="1">
    <location>
        <begin position="69"/>
        <end position="96"/>
    </location>
</feature>
<feature type="compositionally biased region" description="Low complexity" evidence="1">
    <location>
        <begin position="214"/>
        <end position="232"/>
    </location>
</feature>